<keyword evidence="4" id="KW-1185">Reference proteome</keyword>
<feature type="coiled-coil region" evidence="1">
    <location>
        <begin position="98"/>
        <end position="154"/>
    </location>
</feature>
<reference evidence="3" key="1">
    <citation type="journal article" date="2019" name="Environ. Microbiol.">
        <title>Fungal ecological strategies reflected in gene transcription - a case study of two litter decomposers.</title>
        <authorList>
            <person name="Barbi F."/>
            <person name="Kohler A."/>
            <person name="Barry K."/>
            <person name="Baskaran P."/>
            <person name="Daum C."/>
            <person name="Fauchery L."/>
            <person name="Ihrmark K."/>
            <person name="Kuo A."/>
            <person name="LaButti K."/>
            <person name="Lipzen A."/>
            <person name="Morin E."/>
            <person name="Grigoriev I.V."/>
            <person name="Henrissat B."/>
            <person name="Lindahl B."/>
            <person name="Martin F."/>
        </authorList>
    </citation>
    <scope>NUCLEOTIDE SEQUENCE</scope>
    <source>
        <strain evidence="3">JB14</strain>
    </source>
</reference>
<protein>
    <submittedName>
        <fullName evidence="3">Uncharacterized protein</fullName>
    </submittedName>
</protein>
<feature type="region of interest" description="Disordered" evidence="2">
    <location>
        <begin position="364"/>
        <end position="393"/>
    </location>
</feature>
<evidence type="ECO:0000256" key="1">
    <source>
        <dbReference type="SAM" id="Coils"/>
    </source>
</evidence>
<sequence>MAAQNASTQMHIFNSHFPVNAGDQEATELEPLQDDEVAQFRTKVLNMGVLTAQGATSREKELALMALRLIESFRTSAAKVVKQASLIVNLSLQRDYLVQQAENERARWESERLGWERSNDQDLQRYYSVLEVDNADLRRKEQQLLKRLTCLENEMVKLKPVLLLEPFVSKSSLEHASAYLESLPYPAESGKKAVSAHNSKYSRKKKELEEMSAIVKKDEGGPNVIANESALIDNTDKMDAEKYAPVLDSTKSFWNPNLDQLGGQTLVFRALPQNETDDRSLSIPQNQGDLSALARSFRLVPTADQVLGRAEAPGTLLLRPSALPGHHFPIVQPPRATNFLPSPLPLPNFAPTTHSGAEENVVAVKTQKNDRNSENSKNEPKAIGEPLSMPSLRTSLTSGARTEHLLLAARKIGRMRAGMVAGIIDAEWETKTRRKTGSGRTVAGDRRGKTTATKRSSDTVPVSANTRSARKIQLNDGVNSLLTAARSMMDSGSEASATLGEGLRKVERGMSTSARARRPASAIGHDARLPTAKRYKRDLVDDWIPERVRSALDVLADEAVAVTTSIMGSSTVNPIERDLEEDVNGEDKYKEESKEGKEMLLIPMVL</sequence>
<dbReference type="EMBL" id="ML769385">
    <property type="protein sequence ID" value="KAE9410249.1"/>
    <property type="molecule type" value="Genomic_DNA"/>
</dbReference>
<dbReference type="AlphaFoldDB" id="A0A6A4IIC2"/>
<gene>
    <name evidence="3" type="ORF">BT96DRAFT_1011826</name>
</gene>
<organism evidence="3 4">
    <name type="scientific">Gymnopus androsaceus JB14</name>
    <dbReference type="NCBI Taxonomy" id="1447944"/>
    <lineage>
        <taxon>Eukaryota</taxon>
        <taxon>Fungi</taxon>
        <taxon>Dikarya</taxon>
        <taxon>Basidiomycota</taxon>
        <taxon>Agaricomycotina</taxon>
        <taxon>Agaricomycetes</taxon>
        <taxon>Agaricomycetidae</taxon>
        <taxon>Agaricales</taxon>
        <taxon>Marasmiineae</taxon>
        <taxon>Omphalotaceae</taxon>
        <taxon>Gymnopus</taxon>
    </lineage>
</organism>
<feature type="compositionally biased region" description="Polar residues" evidence="2">
    <location>
        <begin position="450"/>
        <end position="464"/>
    </location>
</feature>
<keyword evidence="1" id="KW-0175">Coiled coil</keyword>
<name>A0A6A4IIC2_9AGAR</name>
<dbReference type="OrthoDB" id="2143914at2759"/>
<accession>A0A6A4IIC2</accession>
<feature type="region of interest" description="Disordered" evidence="2">
    <location>
        <begin position="432"/>
        <end position="464"/>
    </location>
</feature>
<evidence type="ECO:0000256" key="2">
    <source>
        <dbReference type="SAM" id="MobiDB-lite"/>
    </source>
</evidence>
<dbReference type="Proteomes" id="UP000799118">
    <property type="component" value="Unassembled WGS sequence"/>
</dbReference>
<feature type="compositionally biased region" description="Basic and acidic residues" evidence="2">
    <location>
        <begin position="367"/>
        <end position="382"/>
    </location>
</feature>
<proteinExistence type="predicted"/>
<evidence type="ECO:0000313" key="3">
    <source>
        <dbReference type="EMBL" id="KAE9410249.1"/>
    </source>
</evidence>
<evidence type="ECO:0000313" key="4">
    <source>
        <dbReference type="Proteomes" id="UP000799118"/>
    </source>
</evidence>